<feature type="non-terminal residue" evidence="2">
    <location>
        <position position="259"/>
    </location>
</feature>
<dbReference type="EMBL" id="JABWDY010010080">
    <property type="protein sequence ID" value="KAF5200948.1"/>
    <property type="molecule type" value="Genomic_DNA"/>
</dbReference>
<dbReference type="PANTHER" id="PTHR38926">
    <property type="entry name" value="F-BOX DOMAIN CONTAINING PROTEIN, EXPRESSED"/>
    <property type="match status" value="1"/>
</dbReference>
<sequence>MYANTDWLELPRDVMSLIYTKLGALHILYGAQSVCSSWRNLSKEPHLYRSIDLRTNNIASDMGYRGIDVNKLVKEAVDRSCGQLVEFIGDDWFQCDDEHLRYVVDKSIALKCLVLDLKRSRLNDEEVFTGVIRKVSFLEDFRLSFDHWPLELTEAVGEWCPKLRCLRFSWNSYYGCSLYEEDRWSEVLIKLVRKVPSLEELELCYFEFPAELIKEVGLSCAQLKCLRLNNEDWQRSPDDVEAYGIAGRIPQLRRLYLST</sequence>
<dbReference type="AlphaFoldDB" id="A0A7J6WW99"/>
<dbReference type="SUPFAM" id="SSF81383">
    <property type="entry name" value="F-box domain"/>
    <property type="match status" value="1"/>
</dbReference>
<protein>
    <submittedName>
        <fullName evidence="2">F-box protein skip19</fullName>
    </submittedName>
</protein>
<reference evidence="2 3" key="1">
    <citation type="submission" date="2020-06" db="EMBL/GenBank/DDBJ databases">
        <title>Transcriptomic and genomic resources for Thalictrum thalictroides and T. hernandezii: Facilitating candidate gene discovery in an emerging model plant lineage.</title>
        <authorList>
            <person name="Arias T."/>
            <person name="Riano-Pachon D.M."/>
            <person name="Di Stilio V.S."/>
        </authorList>
    </citation>
    <scope>NUCLEOTIDE SEQUENCE [LARGE SCALE GENOMIC DNA]</scope>
    <source>
        <strain evidence="3">cv. WT478/WT964</strain>
        <tissue evidence="2">Leaves</tissue>
    </source>
</reference>
<feature type="domain" description="F-box" evidence="1">
    <location>
        <begin position="4"/>
        <end position="51"/>
    </location>
</feature>
<dbReference type="InterPro" id="IPR001810">
    <property type="entry name" value="F-box_dom"/>
</dbReference>
<dbReference type="Gene3D" id="3.80.10.10">
    <property type="entry name" value="Ribonuclease Inhibitor"/>
    <property type="match status" value="1"/>
</dbReference>
<dbReference type="PANTHER" id="PTHR38926:SF2">
    <property type="entry name" value="F-BOX_LRR-REPEAT PROTEIN 21-RELATED"/>
    <property type="match status" value="1"/>
</dbReference>
<gene>
    <name evidence="2" type="ORF">FRX31_009465</name>
</gene>
<organism evidence="2 3">
    <name type="scientific">Thalictrum thalictroides</name>
    <name type="common">Rue-anemone</name>
    <name type="synonym">Anemone thalictroides</name>
    <dbReference type="NCBI Taxonomy" id="46969"/>
    <lineage>
        <taxon>Eukaryota</taxon>
        <taxon>Viridiplantae</taxon>
        <taxon>Streptophyta</taxon>
        <taxon>Embryophyta</taxon>
        <taxon>Tracheophyta</taxon>
        <taxon>Spermatophyta</taxon>
        <taxon>Magnoliopsida</taxon>
        <taxon>Ranunculales</taxon>
        <taxon>Ranunculaceae</taxon>
        <taxon>Thalictroideae</taxon>
        <taxon>Thalictrum</taxon>
    </lineage>
</organism>
<keyword evidence="3" id="KW-1185">Reference proteome</keyword>
<name>A0A7J6WW99_THATH</name>
<evidence type="ECO:0000259" key="1">
    <source>
        <dbReference type="PROSITE" id="PS50181"/>
    </source>
</evidence>
<proteinExistence type="predicted"/>
<comment type="caution">
    <text evidence="2">The sequence shown here is derived from an EMBL/GenBank/DDBJ whole genome shotgun (WGS) entry which is preliminary data.</text>
</comment>
<dbReference type="CDD" id="cd22164">
    <property type="entry name" value="F-box_AtSKIP19-like"/>
    <property type="match status" value="1"/>
</dbReference>
<dbReference type="Gene3D" id="1.20.1280.50">
    <property type="match status" value="1"/>
</dbReference>
<dbReference type="OrthoDB" id="2095648at2759"/>
<dbReference type="SUPFAM" id="SSF52047">
    <property type="entry name" value="RNI-like"/>
    <property type="match status" value="1"/>
</dbReference>
<dbReference type="PROSITE" id="PS50181">
    <property type="entry name" value="FBOX"/>
    <property type="match status" value="1"/>
</dbReference>
<evidence type="ECO:0000313" key="2">
    <source>
        <dbReference type="EMBL" id="KAF5200948.1"/>
    </source>
</evidence>
<accession>A0A7J6WW99</accession>
<dbReference type="InterPro" id="IPR036047">
    <property type="entry name" value="F-box-like_dom_sf"/>
</dbReference>
<dbReference type="Pfam" id="PF12937">
    <property type="entry name" value="F-box-like"/>
    <property type="match status" value="1"/>
</dbReference>
<evidence type="ECO:0000313" key="3">
    <source>
        <dbReference type="Proteomes" id="UP000554482"/>
    </source>
</evidence>
<dbReference type="InterPro" id="IPR032675">
    <property type="entry name" value="LRR_dom_sf"/>
</dbReference>
<dbReference type="Proteomes" id="UP000554482">
    <property type="component" value="Unassembled WGS sequence"/>
</dbReference>